<dbReference type="EMBL" id="UGOB01000001">
    <property type="protein sequence ID" value="STX45638.1"/>
    <property type="molecule type" value="Genomic_DNA"/>
</dbReference>
<dbReference type="SUPFAM" id="SSF53098">
    <property type="entry name" value="Ribonuclease H-like"/>
    <property type="match status" value="1"/>
</dbReference>
<reference evidence="2 7" key="1">
    <citation type="submission" date="2015-11" db="EMBL/GenBank/DDBJ databases">
        <title>Genomic analysis of 38 Legionella species identifies large and diverse effector repertoires.</title>
        <authorList>
            <person name="Burstein D."/>
            <person name="Amaro F."/>
            <person name="Zusman T."/>
            <person name="Lifshitz Z."/>
            <person name="Cohen O."/>
            <person name="Gilbert J.A."/>
            <person name="Pupko T."/>
            <person name="Shuman H.A."/>
            <person name="Segal G."/>
        </authorList>
    </citation>
    <scope>NUCLEOTIDE SEQUENCE [LARGE SCALE GENOMIC DNA]</scope>
    <source>
        <strain evidence="2 7">Lyon 8420412</strain>
    </source>
</reference>
<gene>
    <name evidence="2" type="ORF">Lgra_2383</name>
    <name evidence="3" type="ORF">NCTC12388_02208</name>
    <name evidence="4" type="ORF">NCTC12388_02301</name>
    <name evidence="5" type="ORF">NCTC12388_02380</name>
    <name evidence="6" type="ORF">NCTC12388_02601</name>
</gene>
<dbReference type="Proteomes" id="UP000054691">
    <property type="component" value="Unassembled WGS sequence"/>
</dbReference>
<evidence type="ECO:0000313" key="2">
    <source>
        <dbReference type="EMBL" id="KTD09148.1"/>
    </source>
</evidence>
<dbReference type="EMBL" id="UGOB01000001">
    <property type="protein sequence ID" value="STX45470.1"/>
    <property type="molecule type" value="Genomic_DNA"/>
</dbReference>
<dbReference type="GO" id="GO:0015074">
    <property type="term" value="P:DNA integration"/>
    <property type="evidence" value="ECO:0007669"/>
    <property type="project" value="InterPro"/>
</dbReference>
<dbReference type="EMBL" id="UGOB01000001">
    <property type="protein sequence ID" value="STX45560.1"/>
    <property type="molecule type" value="Genomic_DNA"/>
</dbReference>
<organism evidence="5 8">
    <name type="scientific">Legionella gratiana</name>
    <dbReference type="NCBI Taxonomy" id="45066"/>
    <lineage>
        <taxon>Bacteria</taxon>
        <taxon>Pseudomonadati</taxon>
        <taxon>Pseudomonadota</taxon>
        <taxon>Gammaproteobacteria</taxon>
        <taxon>Legionellales</taxon>
        <taxon>Legionellaceae</taxon>
        <taxon>Legionella</taxon>
    </lineage>
</organism>
<evidence type="ECO:0000313" key="3">
    <source>
        <dbReference type="EMBL" id="STX45470.1"/>
    </source>
</evidence>
<accession>A0A378JF53</accession>
<protein>
    <recommendedName>
        <fullName evidence="1">Integrase catalytic domain-containing protein</fullName>
    </recommendedName>
</protein>
<dbReference type="GO" id="GO:0003676">
    <property type="term" value="F:nucleic acid binding"/>
    <property type="evidence" value="ECO:0007669"/>
    <property type="project" value="InterPro"/>
</dbReference>
<dbReference type="STRING" id="45066.Lgra_2383"/>
<dbReference type="EMBL" id="LNYE01000023">
    <property type="protein sequence ID" value="KTD09148.1"/>
    <property type="molecule type" value="Genomic_DNA"/>
</dbReference>
<evidence type="ECO:0000313" key="4">
    <source>
        <dbReference type="EMBL" id="STX45560.1"/>
    </source>
</evidence>
<dbReference type="Proteomes" id="UP000254476">
    <property type="component" value="Unassembled WGS sequence"/>
</dbReference>
<reference evidence="5 8" key="2">
    <citation type="submission" date="2018-06" db="EMBL/GenBank/DDBJ databases">
        <authorList>
            <consortium name="Pathogen Informatics"/>
            <person name="Doyle S."/>
        </authorList>
    </citation>
    <scope>NUCLEOTIDE SEQUENCE [LARGE SCALE GENOMIC DNA]</scope>
    <source>
        <strain evidence="5 8">NCTC12388</strain>
    </source>
</reference>
<dbReference type="PROSITE" id="PS50994">
    <property type="entry name" value="INTEGRASE"/>
    <property type="match status" value="1"/>
</dbReference>
<evidence type="ECO:0000313" key="7">
    <source>
        <dbReference type="Proteomes" id="UP000054691"/>
    </source>
</evidence>
<dbReference type="AlphaFoldDB" id="A0A378JF53"/>
<proteinExistence type="predicted"/>
<dbReference type="InterPro" id="IPR036397">
    <property type="entry name" value="RNaseH_sf"/>
</dbReference>
<evidence type="ECO:0000313" key="8">
    <source>
        <dbReference type="Proteomes" id="UP000254476"/>
    </source>
</evidence>
<dbReference type="InterPro" id="IPR001584">
    <property type="entry name" value="Integrase_cat-core"/>
</dbReference>
<feature type="domain" description="Integrase catalytic" evidence="1">
    <location>
        <begin position="161"/>
        <end position="346"/>
    </location>
</feature>
<dbReference type="RefSeq" id="WP_058499501.1">
    <property type="nucleotide sequence ID" value="NZ_CAAAHW010000020.1"/>
</dbReference>
<sequence>MGKLSMDLYLDNVIKKYQKANRREKSALLEELCTISGYHKKHAIRVLNQRKQPKKETKSKRGRKERYSMQLYLEPLKRIWLATDQLCGKRLERAMPLWLPYYSSAYDDLAPEIYEGLLGMSASTIDRMLSKAGVKVQRGLSGTKPGTILKKHIPIKTDQWNEEKPGFLEADTVAHCGSSLAGDFAWSLTMTDICTTWTENRAVWNKGAIGVLTQIEDIEKSLPFDILGFDSDNGNEFLNWHLIRYFTHAERPRYIQLTRSRPYHSDDNAHVEQKNWTHVRQLFGYERFDKKEVVELMNDLYRNEVSLMNNYFLPNTKLIEKQRVDAKIIKKYDKPCTPYQRLMKSEYISKAKKEELQKIYNTLNPFELRTIIKKKVDRIFRLINNKYDKNLCYK</sequence>
<name>A0A378JF53_9GAMM</name>
<evidence type="ECO:0000313" key="6">
    <source>
        <dbReference type="EMBL" id="STX45857.1"/>
    </source>
</evidence>
<dbReference type="InterPro" id="IPR012337">
    <property type="entry name" value="RNaseH-like_sf"/>
</dbReference>
<dbReference type="EMBL" id="UGOB01000001">
    <property type="protein sequence ID" value="STX45857.1"/>
    <property type="molecule type" value="Genomic_DNA"/>
</dbReference>
<dbReference type="Gene3D" id="3.30.420.10">
    <property type="entry name" value="Ribonuclease H-like superfamily/Ribonuclease H"/>
    <property type="match status" value="1"/>
</dbReference>
<keyword evidence="7" id="KW-1185">Reference proteome</keyword>
<evidence type="ECO:0000259" key="1">
    <source>
        <dbReference type="PROSITE" id="PS50994"/>
    </source>
</evidence>
<evidence type="ECO:0000313" key="5">
    <source>
        <dbReference type="EMBL" id="STX45638.1"/>
    </source>
</evidence>